<dbReference type="Gene3D" id="3.30.559.30">
    <property type="entry name" value="Nonribosomal peptide synthetase, condensation domain"/>
    <property type="match status" value="1"/>
</dbReference>
<dbReference type="Pfam" id="PF00668">
    <property type="entry name" value="Condensation"/>
    <property type="match status" value="1"/>
</dbReference>
<dbReference type="InterPro" id="IPR001242">
    <property type="entry name" value="Condensation_dom"/>
</dbReference>
<feature type="domain" description="Condensation" evidence="1">
    <location>
        <begin position="51"/>
        <end position="437"/>
    </location>
</feature>
<gene>
    <name evidence="2" type="ORF">KCMC57_02500</name>
</gene>
<dbReference type="SUPFAM" id="SSF52777">
    <property type="entry name" value="CoA-dependent acyltransferases"/>
    <property type="match status" value="2"/>
</dbReference>
<dbReference type="Gene3D" id="3.30.559.10">
    <property type="entry name" value="Chloramphenicol acetyltransferase-like domain"/>
    <property type="match status" value="1"/>
</dbReference>
<dbReference type="GO" id="GO:0003824">
    <property type="term" value="F:catalytic activity"/>
    <property type="evidence" value="ECO:0007669"/>
    <property type="project" value="InterPro"/>
</dbReference>
<dbReference type="EMBL" id="AP035881">
    <property type="protein sequence ID" value="BFP43882.1"/>
    <property type="molecule type" value="Genomic_DNA"/>
</dbReference>
<dbReference type="RefSeq" id="WP_407986469.1">
    <property type="nucleotide sequence ID" value="NZ_AP035881.2"/>
</dbReference>
<evidence type="ECO:0000259" key="1">
    <source>
        <dbReference type="Pfam" id="PF00668"/>
    </source>
</evidence>
<dbReference type="GO" id="GO:0008610">
    <property type="term" value="P:lipid biosynthetic process"/>
    <property type="evidence" value="ECO:0007669"/>
    <property type="project" value="UniProtKB-ARBA"/>
</dbReference>
<accession>A0AB33JU21</accession>
<evidence type="ECO:0000313" key="2">
    <source>
        <dbReference type="EMBL" id="BFP43882.1"/>
    </source>
</evidence>
<reference evidence="2" key="1">
    <citation type="submission" date="2024-07" db="EMBL/GenBank/DDBJ databases">
        <title>Complete genome sequences of cellulolytic bacteria, Kitasatospora sp. CMC57 and Streptomyces sp. CMC78, isolated from Japanese agricultural soil.</title>
        <authorList>
            <person name="Hashimoto T."/>
            <person name="Ito M."/>
            <person name="Iwamoto M."/>
            <person name="Fukahori D."/>
            <person name="Shoda T."/>
            <person name="Sakoda M."/>
            <person name="Morohoshi T."/>
            <person name="Mitsuboshi M."/>
            <person name="Nishizawa T."/>
        </authorList>
    </citation>
    <scope>NUCLEOTIDE SEQUENCE</scope>
    <source>
        <strain evidence="2">CMC57</strain>
    </source>
</reference>
<name>A0AB33JU21_9ACTN</name>
<protein>
    <recommendedName>
        <fullName evidence="1">Condensation domain-containing protein</fullName>
    </recommendedName>
</protein>
<organism evidence="2">
    <name type="scientific">Kitasatospora sp. CMC57</name>
    <dbReference type="NCBI Taxonomy" id="3231513"/>
    <lineage>
        <taxon>Bacteria</taxon>
        <taxon>Bacillati</taxon>
        <taxon>Actinomycetota</taxon>
        <taxon>Actinomycetes</taxon>
        <taxon>Kitasatosporales</taxon>
        <taxon>Streptomycetaceae</taxon>
        <taxon>Kitasatospora</taxon>
    </lineage>
</organism>
<sequence>MSVITVRYDGGSSGSGPLTFGQDNMILCIRRDDPDQINKHAVWPVPPGTGVPEVLAVLRQLAERHESLRTRFPAPGPDGEARQEVHAAGAFRVTLVEAGPDDELDVLANELARKDRPVGFDLAVDFPIRYTLLTRDGRPVRLAVVVCHSGADGAATSRLFEEWYTLLSGGELGPLSAPTPLEVAQSERTPVGRRRATASLRHWEKILRTSPQAVFADSGLTGPPGRLATLAIRSPSAATALAAAAQRTGASPSSVLLGVFAALVAHRAAQPRLVIAALSANRHRSQLANHVGSLAQDALLAVDTGAADLDEVIGRTKAAALAGYWHSTFDATRIWELIEDVAHLRGSRWARQVVVNDLSMTIPDAAAQARPMPYTDPELSWYPDEEVPVRVMLNIWRVRDCVELSLHTCPQVFDRDDSERLARGLLTLVEAAANGPVALDRLTGLTGLAPGVREGEWVQVDGSWIDLAAVRDLLLQALGADTGPSAAVEHGRLTARLDSGARTLTPVEAHRAVLAGLSEWQTAMAPQYYVIDGAVPAEGTGRDGGVTDWQTRLG</sequence>
<dbReference type="AlphaFoldDB" id="A0AB33JU21"/>
<proteinExistence type="predicted"/>
<dbReference type="InterPro" id="IPR023213">
    <property type="entry name" value="CAT-like_dom_sf"/>
</dbReference>